<evidence type="ECO:0000313" key="1">
    <source>
        <dbReference type="Proteomes" id="UP000504629"/>
    </source>
</evidence>
<dbReference type="OrthoDB" id="8176390at2759"/>
<keyword evidence="1" id="KW-1185">Reference proteome</keyword>
<accession>A0A6J2KKX9</accession>
<evidence type="ECO:0000313" key="2">
    <source>
        <dbReference type="RefSeq" id="XP_028042775.1"/>
    </source>
</evidence>
<reference evidence="2" key="1">
    <citation type="submission" date="2025-08" db="UniProtKB">
        <authorList>
            <consortium name="RefSeq"/>
        </authorList>
    </citation>
    <scope>IDENTIFICATION</scope>
    <source>
        <tissue evidence="2">Silk gland</tissue>
    </source>
</reference>
<proteinExistence type="predicted"/>
<dbReference type="Proteomes" id="UP000504629">
    <property type="component" value="Unplaced"/>
</dbReference>
<dbReference type="RefSeq" id="XP_028042775.1">
    <property type="nucleotide sequence ID" value="XM_028186974.1"/>
</dbReference>
<protein>
    <submittedName>
        <fullName evidence="2">Uncharacterized protein LOC114252498</fullName>
    </submittedName>
</protein>
<dbReference type="AlphaFoldDB" id="A0A6J2KKX9"/>
<organism evidence="1 2">
    <name type="scientific">Bombyx mandarina</name>
    <name type="common">Wild silk moth</name>
    <name type="synonym">Wild silkworm</name>
    <dbReference type="NCBI Taxonomy" id="7092"/>
    <lineage>
        <taxon>Eukaryota</taxon>
        <taxon>Metazoa</taxon>
        <taxon>Ecdysozoa</taxon>
        <taxon>Arthropoda</taxon>
        <taxon>Hexapoda</taxon>
        <taxon>Insecta</taxon>
        <taxon>Pterygota</taxon>
        <taxon>Neoptera</taxon>
        <taxon>Endopterygota</taxon>
        <taxon>Lepidoptera</taxon>
        <taxon>Glossata</taxon>
        <taxon>Ditrysia</taxon>
        <taxon>Bombycoidea</taxon>
        <taxon>Bombycidae</taxon>
        <taxon>Bombycinae</taxon>
        <taxon>Bombyx</taxon>
    </lineage>
</organism>
<dbReference type="KEGG" id="bman:114252498"/>
<sequence>MERDLHQCSTNFDTLKSKVKESFERIYACLKARELKSLRQLDVISKHCRDDQNLIKNYLQNIKIRFDNEPGLLKNISEYGSIDFENLCLDSSIFSLEEYISPESDHMYSYKGLKDERKDFAIKEAALRKITSTQNCNCCVNITSKDFSKQFCETEKNVTDITKSEKCNKIDYSTCNGDGDSTCECSDKILEVNSKIIANKANEVGTNLGNNSDRSEDMEIKKNNSTENWLNLIKGQTETEPTDGMEHSNITYS</sequence>
<name>A0A6J2KKX9_BOMMA</name>
<dbReference type="GeneID" id="114252498"/>
<gene>
    <name evidence="2" type="primary">LOC114252498</name>
</gene>